<feature type="chain" id="PRO_5029881742" evidence="3">
    <location>
        <begin position="27"/>
        <end position="941"/>
    </location>
</feature>
<feature type="transmembrane region" description="Helical" evidence="2">
    <location>
        <begin position="670"/>
        <end position="695"/>
    </location>
</feature>
<keyword evidence="2" id="KW-0472">Membrane</keyword>
<name>A0A7J6R6S4_PEROL</name>
<organism evidence="4 5">
    <name type="scientific">Perkinsus olseni</name>
    <name type="common">Perkinsus atlanticus</name>
    <dbReference type="NCBI Taxonomy" id="32597"/>
    <lineage>
        <taxon>Eukaryota</taxon>
        <taxon>Sar</taxon>
        <taxon>Alveolata</taxon>
        <taxon>Perkinsozoa</taxon>
        <taxon>Perkinsea</taxon>
        <taxon>Perkinsida</taxon>
        <taxon>Perkinsidae</taxon>
        <taxon>Perkinsus</taxon>
    </lineage>
</organism>
<feature type="transmembrane region" description="Helical" evidence="2">
    <location>
        <begin position="424"/>
        <end position="447"/>
    </location>
</feature>
<feature type="transmembrane region" description="Helical" evidence="2">
    <location>
        <begin position="238"/>
        <end position="263"/>
    </location>
</feature>
<reference evidence="4 5" key="1">
    <citation type="submission" date="2020-04" db="EMBL/GenBank/DDBJ databases">
        <title>Perkinsus olseni comparative genomics.</title>
        <authorList>
            <person name="Bogema D.R."/>
        </authorList>
    </citation>
    <scope>NUCLEOTIDE SEQUENCE [LARGE SCALE GENOMIC DNA]</scope>
    <source>
        <strain evidence="4">ATCC PRA-205</strain>
    </source>
</reference>
<feature type="transmembrane region" description="Helical" evidence="2">
    <location>
        <begin position="514"/>
        <end position="534"/>
    </location>
</feature>
<accession>A0A7J6R6S4</accession>
<feature type="transmembrane region" description="Helical" evidence="2">
    <location>
        <begin position="32"/>
        <end position="49"/>
    </location>
</feature>
<feature type="signal peptide" evidence="3">
    <location>
        <begin position="1"/>
        <end position="26"/>
    </location>
</feature>
<evidence type="ECO:0000313" key="4">
    <source>
        <dbReference type="EMBL" id="KAF4716233.1"/>
    </source>
</evidence>
<feature type="transmembrane region" description="Helical" evidence="2">
    <location>
        <begin position="571"/>
        <end position="592"/>
    </location>
</feature>
<feature type="transmembrane region" description="Helical" evidence="2">
    <location>
        <begin position="56"/>
        <end position="73"/>
    </location>
</feature>
<comment type="caution">
    <text evidence="4">The sequence shown here is derived from an EMBL/GenBank/DDBJ whole genome shotgun (WGS) entry which is preliminary data.</text>
</comment>
<feature type="transmembrane region" description="Helical" evidence="2">
    <location>
        <begin position="798"/>
        <end position="814"/>
    </location>
</feature>
<feature type="region of interest" description="Disordered" evidence="1">
    <location>
        <begin position="285"/>
        <end position="313"/>
    </location>
</feature>
<proteinExistence type="predicted"/>
<dbReference type="PROSITE" id="PS51257">
    <property type="entry name" value="PROKAR_LIPOPROTEIN"/>
    <property type="match status" value="1"/>
</dbReference>
<keyword evidence="2" id="KW-1133">Transmembrane helix</keyword>
<feature type="transmembrane region" description="Helical" evidence="2">
    <location>
        <begin position="145"/>
        <end position="167"/>
    </location>
</feature>
<feature type="transmembrane region" description="Helical" evidence="2">
    <location>
        <begin position="370"/>
        <end position="395"/>
    </location>
</feature>
<feature type="transmembrane region" description="Helical" evidence="2">
    <location>
        <begin position="541"/>
        <end position="559"/>
    </location>
</feature>
<evidence type="ECO:0000313" key="5">
    <source>
        <dbReference type="Proteomes" id="UP000574390"/>
    </source>
</evidence>
<feature type="transmembrane region" description="Helical" evidence="2">
    <location>
        <begin position="613"/>
        <end position="633"/>
    </location>
</feature>
<evidence type="ECO:0000256" key="1">
    <source>
        <dbReference type="SAM" id="MobiDB-lite"/>
    </source>
</evidence>
<feature type="transmembrane region" description="Helical" evidence="2">
    <location>
        <begin position="188"/>
        <end position="218"/>
    </location>
</feature>
<keyword evidence="3" id="KW-0732">Signal</keyword>
<evidence type="ECO:0000256" key="2">
    <source>
        <dbReference type="SAM" id="Phobius"/>
    </source>
</evidence>
<protein>
    <submittedName>
        <fullName evidence="4">Uncharacterized protein</fullName>
    </submittedName>
</protein>
<dbReference type="EMBL" id="JABANM010024440">
    <property type="protein sequence ID" value="KAF4716233.1"/>
    <property type="molecule type" value="Genomic_DNA"/>
</dbReference>
<feature type="transmembrane region" description="Helical" evidence="2">
    <location>
        <begin position="487"/>
        <end position="508"/>
    </location>
</feature>
<evidence type="ECO:0000256" key="3">
    <source>
        <dbReference type="SAM" id="SignalP"/>
    </source>
</evidence>
<feature type="transmembrane region" description="Helical" evidence="2">
    <location>
        <begin position="821"/>
        <end position="839"/>
    </location>
</feature>
<feature type="compositionally biased region" description="Low complexity" evidence="1">
    <location>
        <begin position="299"/>
        <end position="312"/>
    </location>
</feature>
<dbReference type="AlphaFoldDB" id="A0A7J6R6S4"/>
<sequence>MLPLRSPIPPLLGLAVFAMVIAVSCTEDSTVPGIAYLFISLSLLAYRAWPRLSIGPVPIISILAFIVIVMLALQGGLYPTTYASIYFGSSKTGWYVVGGLVLALLLPDCFDLYPLPLQKLSLPLSSVPPLAQTIITFLLMTWQILLSPCLLTLPYIPLVFLGLYVWAVPKSRDSPVHKASKRNLMIIILAYTWCQGFTMYVLSLPAAVASTVNTTLWVPQMIGSPMVKEYKTMNPPGFQMNFSVMLFSVAGLVLQATLLPWFIQPYEPLTKQWYLLPTLRHTSVEMTTPRPSREGRSFPTPSTSASSERSPSILTHRVRKASAAGHDDEDVLSAAENGHASCGGVEKKKRPWVIAGCGLLVLPNLVGTKVVFGAIVCYAASLTVLNIVCSIPWTFAQKVSTSRNTFFLKSVGFHFYDFGDGSQVGWRFLAISLQFLLTCILAAIWQWHYSSAKRARREHSHHEEEPIFPNWMKGPTAQYVWKTVRRVLTHADFAVVCILIIVMIVLAVSRESNVFILIYLFFALVLIVQPEGIIKQIVTQALILSSVVCCAVSMEYAIWNYSTFSLDPFPTVFVPAIAHLCIFVVAILPNRLPPAHDLHRASTPIGAFLREHWTAISRVAVYIALFWTLWVALTKPVDVFSIVMLAIFVVQVAIYQLLFKNSERYLGIIVVNYALAYFCIAVVGWRCVALYPSIYEELTNSVAYPLSSELGIDKTAAGIWKTTLTAFSAVVCMRMVRFASSLLMLDDLDQADESDVDLSRDPRSLGIRVLESIVIYAARVLPSIVMYCIFLFSAFETSLASVVLMIAAAIILCVGRGWGTLNVVVSLAVSVFFILQYAFRFSFAENSILADTEQWLGFSWTGASVGRNIGILILCVVQRNIDYTARYGLSPWGRKPLEISSSSLAFYTPAIAVSALMIIAGARSNVNEARRESEITQAGDY</sequence>
<gene>
    <name evidence="4" type="ORF">FOZ62_016224</name>
</gene>
<feature type="transmembrane region" description="Helical" evidence="2">
    <location>
        <begin position="93"/>
        <end position="113"/>
    </location>
</feature>
<keyword evidence="2" id="KW-0812">Transmembrane</keyword>
<feature type="transmembrane region" description="Helical" evidence="2">
    <location>
        <begin position="639"/>
        <end position="658"/>
    </location>
</feature>
<dbReference type="Proteomes" id="UP000574390">
    <property type="component" value="Unassembled WGS sequence"/>
</dbReference>